<accession>A0A8B3CMM1</accession>
<evidence type="ECO:0000313" key="2">
    <source>
        <dbReference type="Proteomes" id="UP000266669"/>
    </source>
</evidence>
<proteinExistence type="predicted"/>
<evidence type="ECO:0000313" key="1">
    <source>
        <dbReference type="EMBL" id="RHX83857.1"/>
    </source>
</evidence>
<dbReference type="Proteomes" id="UP000266669">
    <property type="component" value="Unassembled WGS sequence"/>
</dbReference>
<protein>
    <submittedName>
        <fullName evidence="1">Uncharacterized protein</fullName>
    </submittedName>
</protein>
<gene>
    <name evidence="1" type="ORF">DLM78_20450</name>
</gene>
<comment type="caution">
    <text evidence="1">The sequence shown here is derived from an EMBL/GenBank/DDBJ whole genome shotgun (WGS) entry which is preliminary data.</text>
</comment>
<sequence length="64" mass="7514">MTSDHKLFNCDEEYEVDYVASLYPANRERVKAFLKDSCRSNKIHHSTHAQVYDLIKRELGLIKS</sequence>
<dbReference type="EMBL" id="QHCS01000007">
    <property type="protein sequence ID" value="RHX83857.1"/>
    <property type="molecule type" value="Genomic_DNA"/>
</dbReference>
<name>A0A8B3CMM1_9LEPT</name>
<organism evidence="1 2">
    <name type="scientific">Leptospira stimsonii</name>
    <dbReference type="NCBI Taxonomy" id="2202203"/>
    <lineage>
        <taxon>Bacteria</taxon>
        <taxon>Pseudomonadati</taxon>
        <taxon>Spirochaetota</taxon>
        <taxon>Spirochaetia</taxon>
        <taxon>Leptospirales</taxon>
        <taxon>Leptospiraceae</taxon>
        <taxon>Leptospira</taxon>
    </lineage>
</organism>
<dbReference type="AlphaFoldDB" id="A0A8B3CMM1"/>
<reference evidence="2" key="1">
    <citation type="submission" date="2018-05" db="EMBL/GenBank/DDBJ databases">
        <title>Leptospira yasudae sp. nov. and Leptospira stimsonii sp. nov., two pathogenic species of the genus Leptospira isolated from environmental sources.</title>
        <authorList>
            <person name="Casanovas-Massana A."/>
            <person name="Hamond C."/>
            <person name="Santos L.A."/>
            <person name="Hacker K.P."/>
            <person name="Balassiano I."/>
            <person name="Medeiros M.A."/>
            <person name="Reis M.G."/>
            <person name="Ko A.I."/>
            <person name="Wunder E.A."/>
        </authorList>
    </citation>
    <scope>NUCLEOTIDE SEQUENCE [LARGE SCALE GENOMIC DNA]</scope>
    <source>
        <strain evidence="2">AMB6-RJ</strain>
    </source>
</reference>